<dbReference type="SUPFAM" id="SSF56317">
    <property type="entry name" value="Carbon-nitrogen hydrolase"/>
    <property type="match status" value="1"/>
</dbReference>
<dbReference type="Gene3D" id="3.60.110.10">
    <property type="entry name" value="Carbon-nitrogen hydrolase"/>
    <property type="match status" value="1"/>
</dbReference>
<feature type="domain" description="CN hydrolase" evidence="1">
    <location>
        <begin position="2"/>
        <end position="81"/>
    </location>
</feature>
<evidence type="ECO:0000313" key="3">
    <source>
        <dbReference type="Proteomes" id="UP000190229"/>
    </source>
</evidence>
<protein>
    <recommendedName>
        <fullName evidence="1">CN hydrolase domain-containing protein</fullName>
    </recommendedName>
</protein>
<proteinExistence type="predicted"/>
<dbReference type="Pfam" id="PF00795">
    <property type="entry name" value="CN_hydrolase"/>
    <property type="match status" value="1"/>
</dbReference>
<dbReference type="Proteomes" id="UP000190229">
    <property type="component" value="Unassembled WGS sequence"/>
</dbReference>
<sequence length="82" mass="9026">MRIALAQTRFPQAATEGTRIVLEAITKAAKQQCDIICFPESIIPGLRGVGYSVEAYDHDRMTDILDEVRLHARNSGIAVILS</sequence>
<evidence type="ECO:0000259" key="1">
    <source>
        <dbReference type="Pfam" id="PF00795"/>
    </source>
</evidence>
<dbReference type="RefSeq" id="WP_079291410.1">
    <property type="nucleotide sequence ID" value="NZ_MWPS01000031.1"/>
</dbReference>
<accession>A0A1V4ER76</accession>
<dbReference type="AlphaFoldDB" id="A0A1V4ER76"/>
<name>A0A1V4ER76_9BACL</name>
<dbReference type="InterPro" id="IPR003010">
    <property type="entry name" value="C-N_Hydrolase"/>
</dbReference>
<organism evidence="2 3">
    <name type="scientific">Ferroacidibacillus organovorans</name>
    <dbReference type="NCBI Taxonomy" id="1765683"/>
    <lineage>
        <taxon>Bacteria</taxon>
        <taxon>Bacillati</taxon>
        <taxon>Bacillota</taxon>
        <taxon>Bacilli</taxon>
        <taxon>Bacillales</taxon>
        <taxon>Alicyclobacillaceae</taxon>
        <taxon>Ferroacidibacillus</taxon>
    </lineage>
</organism>
<reference evidence="2 3" key="1">
    <citation type="submission" date="2017-02" db="EMBL/GenBank/DDBJ databases">
        <title>Draft genome of Acidibacillus ferrooxidans Huett2.</title>
        <authorList>
            <person name="Schopf S."/>
        </authorList>
    </citation>
    <scope>NUCLEOTIDE SEQUENCE [LARGE SCALE GENOMIC DNA]</scope>
    <source>
        <strain evidence="2 3">Huett2</strain>
    </source>
</reference>
<comment type="caution">
    <text evidence="2">The sequence shown here is derived from an EMBL/GenBank/DDBJ whole genome shotgun (WGS) entry which is preliminary data.</text>
</comment>
<dbReference type="InterPro" id="IPR036526">
    <property type="entry name" value="C-N_Hydrolase_sf"/>
</dbReference>
<evidence type="ECO:0000313" key="2">
    <source>
        <dbReference type="EMBL" id="OPG15427.1"/>
    </source>
</evidence>
<dbReference type="EMBL" id="MWPS01000031">
    <property type="protein sequence ID" value="OPG15427.1"/>
    <property type="molecule type" value="Genomic_DNA"/>
</dbReference>
<keyword evidence="3" id="KW-1185">Reference proteome</keyword>
<gene>
    <name evidence="2" type="ORF">B2M26_11885</name>
</gene>